<dbReference type="STRING" id="1850250.LPB142_02330"/>
<dbReference type="Gene3D" id="3.40.50.1240">
    <property type="entry name" value="Phosphoglycerate mutase-like"/>
    <property type="match status" value="1"/>
</dbReference>
<reference evidence="1 2" key="1">
    <citation type="submission" date="2016-10" db="EMBL/GenBank/DDBJ databases">
        <title>Rhodobacter sp. LPB0142, isolated from sea water.</title>
        <authorList>
            <person name="Kim E."/>
            <person name="Yi H."/>
        </authorList>
    </citation>
    <scope>NUCLEOTIDE SEQUENCE [LARGE SCALE GENOMIC DNA]</scope>
    <source>
        <strain evidence="1 2">LPB0142</strain>
    </source>
</reference>
<evidence type="ECO:0000313" key="2">
    <source>
        <dbReference type="Proteomes" id="UP000176562"/>
    </source>
</evidence>
<gene>
    <name evidence="1" type="ORF">LPB142_02330</name>
</gene>
<keyword evidence="2" id="KW-1185">Reference proteome</keyword>
<name>A0A1D9M8Z1_9RHOB</name>
<dbReference type="InterPro" id="IPR029033">
    <property type="entry name" value="His_PPase_superfam"/>
</dbReference>
<dbReference type="EMBL" id="CP017781">
    <property type="protein sequence ID" value="AOZ68291.1"/>
    <property type="molecule type" value="Genomic_DNA"/>
</dbReference>
<dbReference type="Pfam" id="PF00300">
    <property type="entry name" value="His_Phos_1"/>
    <property type="match status" value="1"/>
</dbReference>
<sequence>MAEGGATEILLIRHAPQINGGRLAGRRDVPADCSDAAAFAALAAAAGAVDALVASPALRCVQTAGALWPGRAPELDARFWEQDFGDWEGLPFADLPDIGPLSGEALAAHRPPGGESFAELCARLAPGFDDLAARGGRVALVAHAGVVRAALSRAVGAVAGGLAFQVAPLSLTRIVVAGGGWSVAEVNRRCG</sequence>
<protein>
    <submittedName>
        <fullName evidence="1">Phosphoglycerate mutase</fullName>
    </submittedName>
</protein>
<dbReference type="RefSeq" id="WP_071165391.1">
    <property type="nucleotide sequence ID" value="NZ_CP017781.1"/>
</dbReference>
<organism evidence="1 2">
    <name type="scientific">Rhodobacter xanthinilyticus</name>
    <dbReference type="NCBI Taxonomy" id="1850250"/>
    <lineage>
        <taxon>Bacteria</taxon>
        <taxon>Pseudomonadati</taxon>
        <taxon>Pseudomonadota</taxon>
        <taxon>Alphaproteobacteria</taxon>
        <taxon>Rhodobacterales</taxon>
        <taxon>Rhodobacter group</taxon>
        <taxon>Rhodobacter</taxon>
    </lineage>
</organism>
<dbReference type="AlphaFoldDB" id="A0A1D9M8Z1"/>
<dbReference type="SMART" id="SM00855">
    <property type="entry name" value="PGAM"/>
    <property type="match status" value="1"/>
</dbReference>
<dbReference type="KEGG" id="rhp:LPB142_02330"/>
<proteinExistence type="predicted"/>
<dbReference type="InterPro" id="IPR013078">
    <property type="entry name" value="His_Pase_superF_clade-1"/>
</dbReference>
<accession>A0A1D9M8Z1</accession>
<dbReference type="Proteomes" id="UP000176562">
    <property type="component" value="Chromosome"/>
</dbReference>
<dbReference type="SUPFAM" id="SSF53254">
    <property type="entry name" value="Phosphoglycerate mutase-like"/>
    <property type="match status" value="1"/>
</dbReference>
<evidence type="ECO:0000313" key="1">
    <source>
        <dbReference type="EMBL" id="AOZ68291.1"/>
    </source>
</evidence>